<name>A0A2U9R1N6_PICKU</name>
<evidence type="ECO:0000256" key="2">
    <source>
        <dbReference type="ARBA" id="ARBA00012489"/>
    </source>
</evidence>
<dbReference type="STRING" id="4909.A0A2U9R1N6"/>
<comment type="catalytic activity">
    <reaction evidence="1">
        <text>All bonds known to be hydrolyzed by this endopeptidase have arginine in P1 and an acidic residue in P4. P6 is often occupied by an acidic residue or by a hydroxy-amino-acid residue, the phosphorylation of which enhances cleavage.</text>
        <dbReference type="EC" id="3.4.22.49"/>
    </reaction>
</comment>
<dbReference type="GO" id="GO:0005737">
    <property type="term" value="C:cytoplasm"/>
    <property type="evidence" value="ECO:0007669"/>
    <property type="project" value="TreeGrafter"/>
</dbReference>
<dbReference type="GO" id="GO:0005634">
    <property type="term" value="C:nucleus"/>
    <property type="evidence" value="ECO:0007669"/>
    <property type="project" value="InterPro"/>
</dbReference>
<sequence length="1621" mass="186734">MCSDVALTKFGTLVEKIKSSNHSDNLEDSLAIIIIDIIHQTGQVSNEIIEQYNTIMEECNTDSEFKKNNETLDLNLQILDYLIANYNFQIDCKLKFFCITFQMFLRLQSIQPGILTVEEIIRYTATSTKINDVPTFIRLKTNLLQLLVQKNDEIQMYTKDIVNSYNHESEIYLLLLKEKSNVFIYDLLAMVFIKLSVVTKTVYRLTFLVIATIYSILSSEFKPQLLHKLAKDGSKMFDKSSGLVYRFTAKEFFHLCKMCQQRGITINDLKQLIAKFSLEEDKQHMNIPWSTLTFVDKKNSTDILHSFENMNISEGLLSTVTERPASELLSSKSFISTLEHTINNIDFTNVSVYTSLSKLIVFVANNISYSKYILKLFDIVTLKFKNMKCTESNFSFIQLNLKRMAHSVVALNDTKRVINFLRLFYNFGNNLLKQNSELALTFWELFVYTDMHLAGSAESKLSTKRITTASNLTLTTNDAKTALLIQLMYIKNRLSRISKLLTCNLLLKKEYDSCLKIVTQCLIHDNALLTQILQYTSKDILSVSIYLNVIELVEDSNAPMKEGFISSIVLLLKENLRDTGLFLYFLSHVSTIVHFPISFKSTTLAFSEDSAVFEYQDLVISHLYILQTFSNSIDASEIVLKSYHLLSRWVLQTDTCFSDYEFTVLQTLYEALNYNEIYKYSKMIINIYLKKRRNSLDPDQKKLLQMYLIDAHIKGEFSAKMDIPQLEVIGLSSYNSLDLCLSILEVKIRRDDKLTNDVINAIYLELSQNPVFKIQKQTDKYKAIHLLLMYAKFCKLVGLSNKIDHLNAVVNINRAVAILQSLFKNFLLAGPDVPPLNTNFKSILKMKFSSEMLQCYNSLLRRYSTLGLGKEFDSYLRELDIFIKLQPSINLQYSYNLVLTEFSLFKNAFEDAKKYYSLASRYEKSIFSDCNLCVTIYALAVSENLARRTNDTENVKAISKKLDNFMFNYFNTSNVDHQHSEVIKAWITALKRRYEYPHDGDLDDYKYEFDPMVREIVDYHNYMKEFKVNTFYASSCYPMLNEIIIKTTFNPMTTKLKLCNKGLIENFKECSSNHSTEVTKYTLDMAFSSFLALLKNDNCSKVDEELTQIININDHFKSISLRWDKQFSKLTNKTKCFLPEISTLSDFGFTQMKKINLKSLMPKDWVAISIDYVLPTNSLMIIRFDPRFENPLFINICLDLVGTDNSFGNVAEKLRQIIIKSDNTTMTDVTSKVKTHDEKIEWWNSRKLLDQQLEDTLSIIDSEWFGGFNSIFQAIHVNEHDFRAIKGEVKTLLSEYLTKKNIKLDPCQLENVHDGIYRLFLKINKVNAQKVADLLYFIIMHIYPRFDLGKNELIDLGKHLVRKIDSIKQNNVLSNEDDVKHVVLVLGSRCVNIPWESIPSLRKKSVSRMPSLIQLQDYLIKYKNYIDSGIDACKGFYVINPGGDLKRTEKTLAPKFKHLDGWDGVVGEPPEEMQILNCFNEANLFIYAGHGGGEQYVRSKNIKSRDTIPPSLLLGCSSGTMKGDGYVQPYGTAYNYINGGCPMLLVNLWDVTDKDIDMFTISVLTKWGFFVDYDSFDMFDLTAENRTLPECVAASRDVCKLKYLNGAAPIVYGLPLKLQSM</sequence>
<evidence type="ECO:0000256" key="3">
    <source>
        <dbReference type="ARBA" id="ARBA00022801"/>
    </source>
</evidence>
<dbReference type="InterPro" id="IPR030397">
    <property type="entry name" value="SEPARIN_core_dom"/>
</dbReference>
<dbReference type="RefSeq" id="XP_029320691.1">
    <property type="nucleotide sequence ID" value="XM_029464832.1"/>
</dbReference>
<evidence type="ECO:0000313" key="6">
    <source>
        <dbReference type="EMBL" id="AWU75214.1"/>
    </source>
</evidence>
<dbReference type="GO" id="GO:0006508">
    <property type="term" value="P:proteolysis"/>
    <property type="evidence" value="ECO:0007669"/>
    <property type="project" value="InterPro"/>
</dbReference>
<evidence type="ECO:0000313" key="7">
    <source>
        <dbReference type="Proteomes" id="UP000249293"/>
    </source>
</evidence>
<dbReference type="PANTHER" id="PTHR12792:SF0">
    <property type="entry name" value="SEPARIN"/>
    <property type="match status" value="1"/>
</dbReference>
<organism evidence="6 7">
    <name type="scientific">Pichia kudriavzevii</name>
    <name type="common">Yeast</name>
    <name type="synonym">Issatchenkia orientalis</name>
    <dbReference type="NCBI Taxonomy" id="4909"/>
    <lineage>
        <taxon>Eukaryota</taxon>
        <taxon>Fungi</taxon>
        <taxon>Dikarya</taxon>
        <taxon>Ascomycota</taxon>
        <taxon>Saccharomycotina</taxon>
        <taxon>Pichiomycetes</taxon>
        <taxon>Pichiales</taxon>
        <taxon>Pichiaceae</taxon>
        <taxon>Pichia</taxon>
    </lineage>
</organism>
<keyword evidence="7" id="KW-1185">Reference proteome</keyword>
<gene>
    <name evidence="6" type="ORF">C5L36_0B04650</name>
</gene>
<accession>A0A2U9R1N6</accession>
<evidence type="ECO:0000256" key="4">
    <source>
        <dbReference type="ARBA" id="ARBA00022829"/>
    </source>
</evidence>
<dbReference type="EC" id="3.4.22.49" evidence="2"/>
<evidence type="ECO:0000256" key="1">
    <source>
        <dbReference type="ARBA" id="ARBA00000451"/>
    </source>
</evidence>
<proteinExistence type="predicted"/>
<dbReference type="GO" id="GO:0051307">
    <property type="term" value="P:meiotic chromosome separation"/>
    <property type="evidence" value="ECO:0007669"/>
    <property type="project" value="TreeGrafter"/>
</dbReference>
<evidence type="ECO:0000259" key="5">
    <source>
        <dbReference type="PROSITE" id="PS51700"/>
    </source>
</evidence>
<dbReference type="GeneID" id="40382979"/>
<dbReference type="Proteomes" id="UP000249293">
    <property type="component" value="Chromosome 2"/>
</dbReference>
<dbReference type="VEuPathDB" id="FungiDB:C5L36_0B04650"/>
<dbReference type="KEGG" id="pkz:C5L36_0B04650"/>
<feature type="domain" description="Peptidase C50" evidence="5">
    <location>
        <begin position="1432"/>
        <end position="1527"/>
    </location>
</feature>
<keyword evidence="4" id="KW-0159">Chromosome partition</keyword>
<protein>
    <recommendedName>
        <fullName evidence="2">separase</fullName>
        <ecNumber evidence="2">3.4.22.49</ecNumber>
    </recommendedName>
</protein>
<dbReference type="EMBL" id="CP028774">
    <property type="protein sequence ID" value="AWU75214.1"/>
    <property type="molecule type" value="Genomic_DNA"/>
</dbReference>
<dbReference type="InterPro" id="IPR005314">
    <property type="entry name" value="Peptidase_C50"/>
</dbReference>
<dbReference type="Pfam" id="PF03568">
    <property type="entry name" value="Separin_C"/>
    <property type="match status" value="1"/>
</dbReference>
<dbReference type="OrthoDB" id="10255632at2759"/>
<keyword evidence="3" id="KW-0378">Hydrolase</keyword>
<reference evidence="6 7" key="1">
    <citation type="submission" date="2018-06" db="EMBL/GenBank/DDBJ databases">
        <title>Population genomics shows no distinction between pathogenic Candida krusei and environmental Pichia kudriavzevii: One species, four names.</title>
        <authorList>
            <person name="Douglass A.P."/>
            <person name="Offei B."/>
            <person name="Braun-Galleani S."/>
            <person name="Coughlan A.Y."/>
            <person name="Martos A."/>
            <person name="Ortiz-Merino R.A."/>
            <person name="Byrne K.P."/>
            <person name="Wolfe K.H."/>
        </authorList>
    </citation>
    <scope>NUCLEOTIDE SEQUENCE [LARGE SCALE GENOMIC DNA]</scope>
    <source>
        <strain evidence="6 7">CBS573</strain>
    </source>
</reference>
<dbReference type="GO" id="GO:0072686">
    <property type="term" value="C:mitotic spindle"/>
    <property type="evidence" value="ECO:0007669"/>
    <property type="project" value="TreeGrafter"/>
</dbReference>
<dbReference type="PROSITE" id="PS51700">
    <property type="entry name" value="SEPARIN"/>
    <property type="match status" value="1"/>
</dbReference>
<dbReference type="GO" id="GO:0044732">
    <property type="term" value="C:mitotic spindle pole body"/>
    <property type="evidence" value="ECO:0007669"/>
    <property type="project" value="TreeGrafter"/>
</dbReference>
<dbReference type="PANTHER" id="PTHR12792">
    <property type="entry name" value="EXTRA SPINDLE POLES 1-RELATED"/>
    <property type="match status" value="1"/>
</dbReference>
<dbReference type="GO" id="GO:0004197">
    <property type="term" value="F:cysteine-type endopeptidase activity"/>
    <property type="evidence" value="ECO:0007669"/>
    <property type="project" value="InterPro"/>
</dbReference>